<dbReference type="Gene3D" id="3.40.50.150">
    <property type="entry name" value="Vaccinia Virus protein VP39"/>
    <property type="match status" value="1"/>
</dbReference>
<dbReference type="RefSeq" id="WP_121521319.1">
    <property type="nucleotide sequence ID" value="NZ_RCHR01000001.1"/>
</dbReference>
<keyword evidence="2" id="KW-1185">Reference proteome</keyword>
<dbReference type="OrthoDB" id="1653798at2"/>
<dbReference type="AlphaFoldDB" id="A0A498DBA1"/>
<dbReference type="PANTHER" id="PTHR36112:SF1">
    <property type="entry name" value="RIBOSOMAL RNA SMALL SUBUNIT METHYLTRANSFERASE J"/>
    <property type="match status" value="1"/>
</dbReference>
<organism evidence="1 2">
    <name type="scientific">Oceanobacillus piezotolerans</name>
    <dbReference type="NCBI Taxonomy" id="2448030"/>
    <lineage>
        <taxon>Bacteria</taxon>
        <taxon>Bacillati</taxon>
        <taxon>Bacillota</taxon>
        <taxon>Bacilli</taxon>
        <taxon>Bacillales</taxon>
        <taxon>Bacillaceae</taxon>
        <taxon>Oceanobacillus</taxon>
    </lineage>
</organism>
<evidence type="ECO:0000313" key="1">
    <source>
        <dbReference type="EMBL" id="RLL48281.1"/>
    </source>
</evidence>
<dbReference type="Proteomes" id="UP000270219">
    <property type="component" value="Unassembled WGS sequence"/>
</dbReference>
<name>A0A498DBA1_9BACI</name>
<comment type="caution">
    <text evidence="1">The sequence shown here is derived from an EMBL/GenBank/DDBJ whole genome shotgun (WGS) entry which is preliminary data.</text>
</comment>
<reference evidence="1 2" key="1">
    <citation type="submission" date="2018-10" db="EMBL/GenBank/DDBJ databases">
        <title>Oceanobacillus sp. YLB-02 draft genome.</title>
        <authorList>
            <person name="Yu L."/>
        </authorList>
    </citation>
    <scope>NUCLEOTIDE SEQUENCE [LARGE SCALE GENOMIC DNA]</scope>
    <source>
        <strain evidence="1 2">YLB-02</strain>
    </source>
</reference>
<dbReference type="SUPFAM" id="SSF53335">
    <property type="entry name" value="S-adenosyl-L-methionine-dependent methyltransferases"/>
    <property type="match status" value="1"/>
</dbReference>
<proteinExistence type="predicted"/>
<dbReference type="InterPro" id="IPR007536">
    <property type="entry name" value="16SrRNA_methylTrfase_J"/>
</dbReference>
<dbReference type="EMBL" id="RCHR01000001">
    <property type="protein sequence ID" value="RLL48281.1"/>
    <property type="molecule type" value="Genomic_DNA"/>
</dbReference>
<dbReference type="Pfam" id="PF04445">
    <property type="entry name" value="SAM_MT"/>
    <property type="match status" value="1"/>
</dbReference>
<sequence>MIVTTSGRSTGHLVTRAKKIADKYDLFYKERNGVSVETMKIMFQDDIVVVGKDRLYISPQNQSEPLFFHPSLAIIRAKRILKGEHDPFITSSQLRKGKSVLDCTLGLGADSIIASLIVGTCGSVTALEGNPLLFLLTTEGLATFLSGNKEIDQAIRSVETVHTDYYSYLKQADSDSFDIVYFDPMFRTTVHTSTSMQQIREQAIKSDLTTEILKEAKRVAKERVILKDHWKSERFRELGFKQLKRKNSVFHYGIIELGD</sequence>
<evidence type="ECO:0000313" key="2">
    <source>
        <dbReference type="Proteomes" id="UP000270219"/>
    </source>
</evidence>
<dbReference type="GO" id="GO:0008990">
    <property type="term" value="F:rRNA (guanine-N2-)-methyltransferase activity"/>
    <property type="evidence" value="ECO:0007669"/>
    <property type="project" value="InterPro"/>
</dbReference>
<dbReference type="PANTHER" id="PTHR36112">
    <property type="entry name" value="RIBOSOMAL RNA SMALL SUBUNIT METHYLTRANSFERASE J"/>
    <property type="match status" value="1"/>
</dbReference>
<accession>A0A498DBA1</accession>
<protein>
    <recommendedName>
        <fullName evidence="3">SAM-dependent methyltransferase</fullName>
    </recommendedName>
</protein>
<evidence type="ECO:0008006" key="3">
    <source>
        <dbReference type="Google" id="ProtNLM"/>
    </source>
</evidence>
<gene>
    <name evidence="1" type="ORF">D8M04_03130</name>
</gene>
<dbReference type="InterPro" id="IPR029063">
    <property type="entry name" value="SAM-dependent_MTases_sf"/>
</dbReference>